<dbReference type="RefSeq" id="WP_067305852.1">
    <property type="nucleotide sequence ID" value="NZ_CP016279.1"/>
</dbReference>
<keyword evidence="5" id="KW-1185">Reference proteome</keyword>
<dbReference type="STRING" id="68214.AVL59_19085"/>
<dbReference type="OrthoDB" id="4086215at2"/>
<protein>
    <submittedName>
        <fullName evidence="2">Uncharacterized protein</fullName>
    </submittedName>
</protein>
<evidence type="ECO:0000313" key="2">
    <source>
        <dbReference type="EMBL" id="ANP51431.1"/>
    </source>
</evidence>
<sequence length="96" mass="10037">MAATSGEYRFGTFVRSLYNTEVDAALLGGTPARPQVYAPTIWVDGGTPSTPVARVKQVECALNAKVLTTTDAESGDTTPPPPRTDCRQPGLSGPVS</sequence>
<dbReference type="Proteomes" id="UP000092659">
    <property type="component" value="Chromosome"/>
</dbReference>
<feature type="compositionally biased region" description="Polar residues" evidence="1">
    <location>
        <begin position="67"/>
        <end position="76"/>
    </location>
</feature>
<dbReference type="EMBL" id="CP016279">
    <property type="protein sequence ID" value="ANP51431.1"/>
    <property type="molecule type" value="Genomic_DNA"/>
</dbReference>
<proteinExistence type="predicted"/>
<evidence type="ECO:0000313" key="5">
    <source>
        <dbReference type="Proteomes" id="UP001519309"/>
    </source>
</evidence>
<evidence type="ECO:0000313" key="3">
    <source>
        <dbReference type="EMBL" id="MBP2049818.1"/>
    </source>
</evidence>
<dbReference type="KEGG" id="sgs:AVL59_19085"/>
<reference evidence="3 5" key="2">
    <citation type="submission" date="2021-03" db="EMBL/GenBank/DDBJ databases">
        <title>Genomic Encyclopedia of Type Strains, Phase IV (KMG-IV): sequencing the most valuable type-strain genomes for metagenomic binning, comparative biology and taxonomic classification.</title>
        <authorList>
            <person name="Goeker M."/>
        </authorList>
    </citation>
    <scope>NUCLEOTIDE SEQUENCE [LARGE SCALE GENOMIC DNA]</scope>
    <source>
        <strain evidence="3 5">DSM 40499</strain>
    </source>
</reference>
<name>A0A1B1AY18_9ACTN</name>
<accession>A0A1B1AY18</accession>
<feature type="region of interest" description="Disordered" evidence="1">
    <location>
        <begin position="67"/>
        <end position="96"/>
    </location>
</feature>
<reference evidence="2 4" key="1">
    <citation type="submission" date="2016-06" db="EMBL/GenBank/DDBJ databases">
        <title>Complete genome sequence of Streptomyces griseochromogenes ATCC 14511, the Blasticidin S producer.</title>
        <authorList>
            <person name="Wu L."/>
        </authorList>
    </citation>
    <scope>NUCLEOTIDE SEQUENCE [LARGE SCALE GENOMIC DNA]</scope>
    <source>
        <strain evidence="2 4">ATCC 14511</strain>
    </source>
</reference>
<gene>
    <name evidence="2" type="ORF">AVL59_19085</name>
    <name evidence="3" type="ORF">J2Z21_002754</name>
</gene>
<evidence type="ECO:0000313" key="4">
    <source>
        <dbReference type="Proteomes" id="UP000092659"/>
    </source>
</evidence>
<dbReference type="Proteomes" id="UP001519309">
    <property type="component" value="Unassembled WGS sequence"/>
</dbReference>
<dbReference type="AlphaFoldDB" id="A0A1B1AY18"/>
<organism evidence="2 4">
    <name type="scientific">Streptomyces griseochromogenes</name>
    <dbReference type="NCBI Taxonomy" id="68214"/>
    <lineage>
        <taxon>Bacteria</taxon>
        <taxon>Bacillati</taxon>
        <taxon>Actinomycetota</taxon>
        <taxon>Actinomycetes</taxon>
        <taxon>Kitasatosporales</taxon>
        <taxon>Streptomycetaceae</taxon>
        <taxon>Streptomyces</taxon>
    </lineage>
</organism>
<evidence type="ECO:0000256" key="1">
    <source>
        <dbReference type="SAM" id="MobiDB-lite"/>
    </source>
</evidence>
<dbReference type="EMBL" id="JAGGLP010000005">
    <property type="protein sequence ID" value="MBP2049818.1"/>
    <property type="molecule type" value="Genomic_DNA"/>
</dbReference>